<evidence type="ECO:0008006" key="4">
    <source>
        <dbReference type="Google" id="ProtNLM"/>
    </source>
</evidence>
<accession>A0ABW4A666</accession>
<feature type="region of interest" description="Disordered" evidence="1">
    <location>
        <begin position="1"/>
        <end position="53"/>
    </location>
</feature>
<reference evidence="3" key="1">
    <citation type="journal article" date="2019" name="Int. J. Syst. Evol. Microbiol.">
        <title>The Global Catalogue of Microorganisms (GCM) 10K type strain sequencing project: providing services to taxonomists for standard genome sequencing and annotation.</title>
        <authorList>
            <consortium name="The Broad Institute Genomics Platform"/>
            <consortium name="The Broad Institute Genome Sequencing Center for Infectious Disease"/>
            <person name="Wu L."/>
            <person name="Ma J."/>
        </authorList>
    </citation>
    <scope>NUCLEOTIDE SEQUENCE [LARGE SCALE GENOMIC DNA]</scope>
    <source>
        <strain evidence="3">CCM 7526</strain>
    </source>
</reference>
<keyword evidence="3" id="KW-1185">Reference proteome</keyword>
<organism evidence="2 3">
    <name type="scientific">Actinoplanes sichuanensis</name>
    <dbReference type="NCBI Taxonomy" id="512349"/>
    <lineage>
        <taxon>Bacteria</taxon>
        <taxon>Bacillati</taxon>
        <taxon>Actinomycetota</taxon>
        <taxon>Actinomycetes</taxon>
        <taxon>Micromonosporales</taxon>
        <taxon>Micromonosporaceae</taxon>
        <taxon>Actinoplanes</taxon>
    </lineage>
</organism>
<sequence length="53" mass="5740">MGDWEKVQTNGAGGKGFIKERTKDGGAMVVGSDGQTRHYTKGQVEKFLKPEKG</sequence>
<comment type="caution">
    <text evidence="2">The sequence shown here is derived from an EMBL/GenBank/DDBJ whole genome shotgun (WGS) entry which is preliminary data.</text>
</comment>
<name>A0ABW4A666_9ACTN</name>
<dbReference type="EMBL" id="JBHTMK010000016">
    <property type="protein sequence ID" value="MFD1366220.1"/>
    <property type="molecule type" value="Genomic_DNA"/>
</dbReference>
<feature type="compositionally biased region" description="Basic and acidic residues" evidence="1">
    <location>
        <begin position="43"/>
        <end position="53"/>
    </location>
</feature>
<dbReference type="RefSeq" id="WP_317786498.1">
    <property type="nucleotide sequence ID" value="NZ_AP028461.1"/>
</dbReference>
<protein>
    <recommendedName>
        <fullName evidence="4">Hypervirulence associated protein TUDOR domain-containing protein</fullName>
    </recommendedName>
</protein>
<gene>
    <name evidence="2" type="ORF">ACFQ5G_12770</name>
</gene>
<dbReference type="Proteomes" id="UP001597183">
    <property type="component" value="Unassembled WGS sequence"/>
</dbReference>
<evidence type="ECO:0000313" key="3">
    <source>
        <dbReference type="Proteomes" id="UP001597183"/>
    </source>
</evidence>
<evidence type="ECO:0000313" key="2">
    <source>
        <dbReference type="EMBL" id="MFD1366220.1"/>
    </source>
</evidence>
<evidence type="ECO:0000256" key="1">
    <source>
        <dbReference type="SAM" id="MobiDB-lite"/>
    </source>
</evidence>
<proteinExistence type="predicted"/>